<reference evidence="1" key="1">
    <citation type="submission" date="2022-11" db="EMBL/GenBank/DDBJ databases">
        <title>Hoeflea poritis sp. nov., isolated from scleractinian coral Porites lutea.</title>
        <authorList>
            <person name="Zhang G."/>
            <person name="Wei Q."/>
            <person name="Cai L."/>
        </authorList>
    </citation>
    <scope>NUCLEOTIDE SEQUENCE</scope>
    <source>
        <strain evidence="1">E7-10</strain>
    </source>
</reference>
<evidence type="ECO:0008006" key="3">
    <source>
        <dbReference type="Google" id="ProtNLM"/>
    </source>
</evidence>
<dbReference type="RefSeq" id="WP_271089678.1">
    <property type="nucleotide sequence ID" value="NZ_JAPJZH010000006.1"/>
</dbReference>
<protein>
    <recommendedName>
        <fullName evidence="3">Phage protein</fullName>
    </recommendedName>
</protein>
<sequence>MTAEEFDRIVDQYADEMIAAMTELAATYEAKMEKLLEDAGDSVPKHLAMASLARAQAKITSAAVNSE</sequence>
<comment type="caution">
    <text evidence="1">The sequence shown here is derived from an EMBL/GenBank/DDBJ whole genome shotgun (WGS) entry which is preliminary data.</text>
</comment>
<gene>
    <name evidence="1" type="ORF">OOZ53_11460</name>
</gene>
<evidence type="ECO:0000313" key="1">
    <source>
        <dbReference type="EMBL" id="MDA4845969.1"/>
    </source>
</evidence>
<organism evidence="1 2">
    <name type="scientific">Hoeflea poritis</name>
    <dbReference type="NCBI Taxonomy" id="2993659"/>
    <lineage>
        <taxon>Bacteria</taxon>
        <taxon>Pseudomonadati</taxon>
        <taxon>Pseudomonadota</taxon>
        <taxon>Alphaproteobacteria</taxon>
        <taxon>Hyphomicrobiales</taxon>
        <taxon>Rhizobiaceae</taxon>
        <taxon>Hoeflea</taxon>
    </lineage>
</organism>
<dbReference type="Proteomes" id="UP001148313">
    <property type="component" value="Unassembled WGS sequence"/>
</dbReference>
<dbReference type="EMBL" id="JAPJZH010000006">
    <property type="protein sequence ID" value="MDA4845969.1"/>
    <property type="molecule type" value="Genomic_DNA"/>
</dbReference>
<name>A0ABT4VMR6_9HYPH</name>
<evidence type="ECO:0000313" key="2">
    <source>
        <dbReference type="Proteomes" id="UP001148313"/>
    </source>
</evidence>
<proteinExistence type="predicted"/>
<keyword evidence="2" id="KW-1185">Reference proteome</keyword>
<accession>A0ABT4VMR6</accession>